<dbReference type="Proteomes" id="UP000012174">
    <property type="component" value="Unassembled WGS sequence"/>
</dbReference>
<evidence type="ECO:0000256" key="7">
    <source>
        <dbReference type="ARBA" id="ARBA00023125"/>
    </source>
</evidence>
<dbReference type="SUPFAM" id="SSF50978">
    <property type="entry name" value="WD40 repeat-like"/>
    <property type="match status" value="1"/>
</dbReference>
<feature type="repeat" description="WD" evidence="8">
    <location>
        <begin position="347"/>
        <end position="363"/>
    </location>
</feature>
<name>M7TGV2_EUTLA</name>
<dbReference type="GO" id="GO:0003677">
    <property type="term" value="F:DNA binding"/>
    <property type="evidence" value="ECO:0007669"/>
    <property type="project" value="UniProtKB-UniRule"/>
</dbReference>
<keyword evidence="7 9" id="KW-0238">DNA-binding</keyword>
<feature type="region of interest" description="Disordered" evidence="10">
    <location>
        <begin position="17"/>
        <end position="83"/>
    </location>
</feature>
<dbReference type="GO" id="GO:0005737">
    <property type="term" value="C:cytoplasm"/>
    <property type="evidence" value="ECO:0007669"/>
    <property type="project" value="EnsemblFungi"/>
</dbReference>
<comment type="similarity">
    <text evidence="2 9">Belongs to the WD repeat DDB2/WDR76 family.</text>
</comment>
<dbReference type="eggNOG" id="KOG4328">
    <property type="taxonomic scope" value="Eukaryota"/>
</dbReference>
<dbReference type="STRING" id="1287681.M7TGV2"/>
<protein>
    <recommendedName>
        <fullName evidence="3 9">DNA damage-binding protein CMR1</fullName>
    </recommendedName>
</protein>
<dbReference type="PANTHER" id="PTHR14773">
    <property type="entry name" value="WD REPEAT-CONTAINING PROTEIN 76"/>
    <property type="match status" value="1"/>
</dbReference>
<dbReference type="PANTHER" id="PTHR14773:SF0">
    <property type="entry name" value="WD REPEAT-CONTAINING PROTEIN 76"/>
    <property type="match status" value="1"/>
</dbReference>
<dbReference type="AlphaFoldDB" id="M7TGV2"/>
<evidence type="ECO:0000313" key="12">
    <source>
        <dbReference type="Proteomes" id="UP000012174"/>
    </source>
</evidence>
<dbReference type="SMART" id="SM00320">
    <property type="entry name" value="WD40"/>
    <property type="match status" value="5"/>
</dbReference>
<dbReference type="GO" id="GO:2000001">
    <property type="term" value="P:regulation of DNA damage checkpoint"/>
    <property type="evidence" value="ECO:0007669"/>
    <property type="project" value="EnsemblFungi"/>
</dbReference>
<evidence type="ECO:0000313" key="11">
    <source>
        <dbReference type="EMBL" id="EMR69156.1"/>
    </source>
</evidence>
<dbReference type="HOGENOM" id="CLU_017019_1_1_1"/>
<feature type="compositionally biased region" description="Low complexity" evidence="10">
    <location>
        <begin position="34"/>
        <end position="46"/>
    </location>
</feature>
<dbReference type="InterPro" id="IPR015943">
    <property type="entry name" value="WD40/YVTN_repeat-like_dom_sf"/>
</dbReference>
<keyword evidence="12" id="KW-1185">Reference proteome</keyword>
<evidence type="ECO:0000256" key="6">
    <source>
        <dbReference type="ARBA" id="ARBA00022763"/>
    </source>
</evidence>
<evidence type="ECO:0000256" key="1">
    <source>
        <dbReference type="ARBA" id="ARBA00002653"/>
    </source>
</evidence>
<keyword evidence="6 9" id="KW-0227">DNA damage</keyword>
<dbReference type="Gene3D" id="2.130.10.10">
    <property type="entry name" value="YVTN repeat-like/Quinoprotein amine dehydrogenase"/>
    <property type="match status" value="1"/>
</dbReference>
<keyword evidence="5" id="KW-0677">Repeat</keyword>
<dbReference type="InterPro" id="IPR036322">
    <property type="entry name" value="WD40_repeat_dom_sf"/>
</dbReference>
<dbReference type="FunFam" id="2.130.10.10:FF:000562">
    <property type="entry name" value="DNA damage-binding protein CMR1"/>
    <property type="match status" value="1"/>
</dbReference>
<dbReference type="GO" id="GO:0034399">
    <property type="term" value="C:nuclear periphery"/>
    <property type="evidence" value="ECO:0007669"/>
    <property type="project" value="EnsemblFungi"/>
</dbReference>
<dbReference type="KEGG" id="ela:UCREL1_3815"/>
<evidence type="ECO:0000256" key="8">
    <source>
        <dbReference type="PROSITE-ProRule" id="PRU00221"/>
    </source>
</evidence>
<dbReference type="InterPro" id="IPR050853">
    <property type="entry name" value="WD_repeat_DNA-damage-binding"/>
</dbReference>
<dbReference type="OrthoDB" id="9890280at2759"/>
<evidence type="ECO:0000256" key="9">
    <source>
        <dbReference type="RuleBase" id="RU365004"/>
    </source>
</evidence>
<evidence type="ECO:0000256" key="10">
    <source>
        <dbReference type="SAM" id="MobiDB-lite"/>
    </source>
</evidence>
<evidence type="ECO:0000256" key="2">
    <source>
        <dbReference type="ARBA" id="ARBA00005434"/>
    </source>
</evidence>
<keyword evidence="4 8" id="KW-0853">WD repeat</keyword>
<sequence>MAPELSAFEARRRANVANNQKLLKDTKDIGASMRKAAAPAPKSRPAAPRKRKVAEPVQPTRTMPTRQSRRLAGGTAESDDVKAGDIPAELQLPRQTKRMRVAGDMALSKLQVEGQRWSNGEVLANFAVQGAQPGVRTFTDDDIKDSDDEKLMSLRKGMNELKLYEGWQPNDIKITPERVYALTFHPTKDKPLVLAGDKTGVMGIFDGSQETPDYPDDDDDAADDFVPPLPKIAAYTVHNRTISSVKVPQLDPNSVLTSSYDSSIRCLDLPTQVSSQLWAPDDDGDELAITCLDVSPEAKDVIFFSTMEGSVGRFDRRSGGRGNKTDIWSLTDNKIGGFSLHPLLPHLVATASLDRTLKVWDMRMIKHNHPALLGEHHSRLSVSHASWSRTGYLATSSYDDTVKIYDLSGSAKWKPGQDLGSDLSPAQAIPHNNQTGRWVTILKPQWQSNPADGVDKFAIANMNRFVDIYGSDGRQIAQLDGEDSITAVPAVAELHPVCNWVAGGTGSGKLCLWL</sequence>
<accession>M7TGV2</accession>
<organism evidence="11 12">
    <name type="scientific">Eutypa lata (strain UCR-EL1)</name>
    <name type="common">Grapevine dieback disease fungus</name>
    <name type="synonym">Eutypa armeniacae</name>
    <dbReference type="NCBI Taxonomy" id="1287681"/>
    <lineage>
        <taxon>Eukaryota</taxon>
        <taxon>Fungi</taxon>
        <taxon>Dikarya</taxon>
        <taxon>Ascomycota</taxon>
        <taxon>Pezizomycotina</taxon>
        <taxon>Sordariomycetes</taxon>
        <taxon>Xylariomycetidae</taxon>
        <taxon>Xylariales</taxon>
        <taxon>Diatrypaceae</taxon>
        <taxon>Eutypa</taxon>
    </lineage>
</organism>
<dbReference type="Pfam" id="PF00400">
    <property type="entry name" value="WD40"/>
    <property type="match status" value="2"/>
</dbReference>
<reference evidence="12" key="1">
    <citation type="journal article" date="2013" name="Genome Announc.">
        <title>Draft genome sequence of the grapevine dieback fungus Eutypa lata UCR-EL1.</title>
        <authorList>
            <person name="Blanco-Ulate B."/>
            <person name="Rolshausen P.E."/>
            <person name="Cantu D."/>
        </authorList>
    </citation>
    <scope>NUCLEOTIDE SEQUENCE [LARGE SCALE GENOMIC DNA]</scope>
    <source>
        <strain evidence="12">UCR-EL1</strain>
    </source>
</reference>
<dbReference type="OMA" id="DPNTLYW"/>
<evidence type="ECO:0000256" key="3">
    <source>
        <dbReference type="ARBA" id="ARBA00021132"/>
    </source>
</evidence>
<dbReference type="EMBL" id="KB706127">
    <property type="protein sequence ID" value="EMR69156.1"/>
    <property type="molecule type" value="Genomic_DNA"/>
</dbReference>
<dbReference type="GO" id="GO:0000785">
    <property type="term" value="C:chromatin"/>
    <property type="evidence" value="ECO:0007669"/>
    <property type="project" value="EnsemblFungi"/>
</dbReference>
<dbReference type="PROSITE" id="PS50082">
    <property type="entry name" value="WD_REPEATS_2"/>
    <property type="match status" value="1"/>
</dbReference>
<gene>
    <name evidence="11" type="ORF">UCREL1_3815</name>
</gene>
<proteinExistence type="inferred from homology"/>
<comment type="function">
    <text evidence="1 9">DNA-binding protein that binds to both single- and double-stranded DNA. Binds preferentially to UV-damaged DNA. May be involved in DNA-metabolic processes.</text>
</comment>
<dbReference type="GO" id="GO:0006974">
    <property type="term" value="P:DNA damage response"/>
    <property type="evidence" value="ECO:0007669"/>
    <property type="project" value="UniProtKB-KW"/>
</dbReference>
<evidence type="ECO:0000256" key="5">
    <source>
        <dbReference type="ARBA" id="ARBA00022737"/>
    </source>
</evidence>
<evidence type="ECO:0000256" key="4">
    <source>
        <dbReference type="ARBA" id="ARBA00022574"/>
    </source>
</evidence>
<dbReference type="InterPro" id="IPR001680">
    <property type="entry name" value="WD40_rpt"/>
</dbReference>